<dbReference type="CDD" id="cd17926">
    <property type="entry name" value="DEXHc_RE"/>
    <property type="match status" value="1"/>
</dbReference>
<protein>
    <recommendedName>
        <fullName evidence="2">Helicase ATP-binding domain-containing protein</fullName>
    </recommendedName>
</protein>
<reference evidence="3 4" key="1">
    <citation type="submission" date="2018-08" db="EMBL/GenBank/DDBJ databases">
        <title>Genomic Encyclopedia of Archaeal and Bacterial Type Strains, Phase II (KMG-II): from individual species to whole genera.</title>
        <authorList>
            <person name="Goeker M."/>
        </authorList>
    </citation>
    <scope>NUCLEOTIDE SEQUENCE [LARGE SCALE GENOMIC DNA]</scope>
    <source>
        <strain evidence="3 4">ATCC 27112</strain>
    </source>
</reference>
<dbReference type="Pfam" id="PF22548">
    <property type="entry name" value="AEP-TOTE"/>
    <property type="match status" value="1"/>
</dbReference>
<evidence type="ECO:0000313" key="4">
    <source>
        <dbReference type="Proteomes" id="UP000266506"/>
    </source>
</evidence>
<dbReference type="SMART" id="SM00487">
    <property type="entry name" value="DEXDc"/>
    <property type="match status" value="1"/>
</dbReference>
<name>A0A397QUT7_9MOLU</name>
<comment type="caution">
    <text evidence="3">The sequence shown here is derived from an EMBL/GenBank/DDBJ whole genome shotgun (WGS) entry which is preliminary data.</text>
</comment>
<dbReference type="SUPFAM" id="SSF52540">
    <property type="entry name" value="P-loop containing nucleoside triphosphate hydrolases"/>
    <property type="match status" value="2"/>
</dbReference>
<dbReference type="Proteomes" id="UP000266506">
    <property type="component" value="Unassembled WGS sequence"/>
</dbReference>
<evidence type="ECO:0000256" key="1">
    <source>
        <dbReference type="SAM" id="Coils"/>
    </source>
</evidence>
<keyword evidence="4" id="KW-1185">Reference proteome</keyword>
<dbReference type="PROSITE" id="PS51192">
    <property type="entry name" value="HELICASE_ATP_BIND_1"/>
    <property type="match status" value="1"/>
</dbReference>
<sequence length="873" mass="101820">MTIEELLAENKKLKEENNRLKELLRKNNIDYTNENEKILTTDDKIKIYLSYFKGRNDVYAEKYIKDGKKAYAKVCNNRFNRDLCDVSKYKHCINCPNENRKDFGAEEVHNHLIGEKAYAIYPIINNSCYFLAIDFDDKEFKDCALAYKKECDKHNIDSIIELSQSGEGAHVWVFFNSLISCKKARRLGDYLLTCAMQNNKNISFKSYDRFFPSQDVVDKDGIGSCIALPLQGNCARNKTSVFVDENFLMYGNQISVLSSIKKTNELDIDLILKNYADNVDVEISNKSFKKLNLMISDFPLIFKMILKDDIYFSKEGLSSKAISVLKRLAIIHNPEFYEKQAKRISTYKIERIIELFKENIDYISLPRGCFNDLVELLEYVGIVYEVEDRRNVLKEINVEYNAILRETQRNAVDTLLKYDNGLLIAPTGSGKTIMGMEVISRLKKPTLILVEKVKLLEQWKERINQFLKIYCNKEVIEPGIYYGAKKKLTGIIDVASIKSIKDEDDLYDKYEIIIGDEIHHIASKTYEEIIRKFQAKHIYGFTATPKRSDNLEKIIYKIISPIRATLEENNGTFEKVLKPRFTKFKNKDRYDLMNYADLLNELYKDSNRNQQIVEDIVEEYKKNKCILVLTERIEHISILKDLLSHDCDNIYTISGSDGAKARRQFNESIHSLENKYIIISTGSFLGEGFDLGSLNTLFITMPFKFSGKLQQHTGRIHREYEGKNQVIVYDYVDIKIGKLSHQFQIRLNQYKKENYNVIDENDEPELLYDYSNYINQLYEDISNASNVKLLFNYHKKEKLNKLLELNDSIEIITDEEVDSNVKKINEHSPINAIIIDDRIIWYGSINPFAYSKKDDTIIRIVDEEYAKDIIKFR</sequence>
<dbReference type="Pfam" id="PF00271">
    <property type="entry name" value="Helicase_C"/>
    <property type="match status" value="1"/>
</dbReference>
<dbReference type="InterPro" id="IPR006935">
    <property type="entry name" value="Helicase/UvrB_N"/>
</dbReference>
<dbReference type="PANTHER" id="PTHR47396">
    <property type="entry name" value="TYPE I RESTRICTION ENZYME ECOKI R PROTEIN"/>
    <property type="match status" value="1"/>
</dbReference>
<dbReference type="InterPro" id="IPR054347">
    <property type="entry name" value="TOTE_primase"/>
</dbReference>
<feature type="domain" description="Helicase ATP-binding" evidence="2">
    <location>
        <begin position="412"/>
        <end position="563"/>
    </location>
</feature>
<dbReference type="PANTHER" id="PTHR47396:SF1">
    <property type="entry name" value="ATP-DEPENDENT HELICASE IRC3-RELATED"/>
    <property type="match status" value="1"/>
</dbReference>
<dbReference type="GO" id="GO:0005829">
    <property type="term" value="C:cytosol"/>
    <property type="evidence" value="ECO:0007669"/>
    <property type="project" value="TreeGrafter"/>
</dbReference>
<organism evidence="3 4">
    <name type="scientific">Anaeroplasma bactoclasticum</name>
    <dbReference type="NCBI Taxonomy" id="2088"/>
    <lineage>
        <taxon>Bacteria</taxon>
        <taxon>Bacillati</taxon>
        <taxon>Mycoplasmatota</taxon>
        <taxon>Mollicutes</taxon>
        <taxon>Anaeroplasmatales</taxon>
        <taxon>Anaeroplasmataceae</taxon>
        <taxon>Anaeroplasma</taxon>
    </lineage>
</organism>
<gene>
    <name evidence="3" type="ORF">EI71_01872</name>
</gene>
<dbReference type="CDD" id="cd18785">
    <property type="entry name" value="SF2_C"/>
    <property type="match status" value="1"/>
</dbReference>
<accession>A0A397QUT7</accession>
<keyword evidence="1" id="KW-0175">Coiled coil</keyword>
<dbReference type="InParanoid" id="A0A397QUT7"/>
<dbReference type="Pfam" id="PF04851">
    <property type="entry name" value="ResIII"/>
    <property type="match status" value="1"/>
</dbReference>
<dbReference type="Gene3D" id="3.40.50.300">
    <property type="entry name" value="P-loop containing nucleotide triphosphate hydrolases"/>
    <property type="match status" value="2"/>
</dbReference>
<dbReference type="GO" id="GO:0016787">
    <property type="term" value="F:hydrolase activity"/>
    <property type="evidence" value="ECO:0007669"/>
    <property type="project" value="InterPro"/>
</dbReference>
<dbReference type="InterPro" id="IPR001650">
    <property type="entry name" value="Helicase_C-like"/>
</dbReference>
<dbReference type="AlphaFoldDB" id="A0A397QUT7"/>
<evidence type="ECO:0000313" key="3">
    <source>
        <dbReference type="EMBL" id="RIA64822.1"/>
    </source>
</evidence>
<dbReference type="GO" id="GO:0005524">
    <property type="term" value="F:ATP binding"/>
    <property type="evidence" value="ECO:0007669"/>
    <property type="project" value="InterPro"/>
</dbReference>
<dbReference type="InterPro" id="IPR027417">
    <property type="entry name" value="P-loop_NTPase"/>
</dbReference>
<dbReference type="InterPro" id="IPR050742">
    <property type="entry name" value="Helicase_Restrict-Modif_Enz"/>
</dbReference>
<dbReference type="GO" id="GO:0003677">
    <property type="term" value="F:DNA binding"/>
    <property type="evidence" value="ECO:0007669"/>
    <property type="project" value="InterPro"/>
</dbReference>
<evidence type="ECO:0000259" key="2">
    <source>
        <dbReference type="PROSITE" id="PS51192"/>
    </source>
</evidence>
<dbReference type="InterPro" id="IPR014001">
    <property type="entry name" value="Helicase_ATP-bd"/>
</dbReference>
<dbReference type="RefSeq" id="WP_162849926.1">
    <property type="nucleotide sequence ID" value="NZ_QXEV01000036.1"/>
</dbReference>
<proteinExistence type="predicted"/>
<feature type="coiled-coil region" evidence="1">
    <location>
        <begin position="3"/>
        <end position="30"/>
    </location>
</feature>
<dbReference type="EMBL" id="QXEV01000036">
    <property type="protein sequence ID" value="RIA64822.1"/>
    <property type="molecule type" value="Genomic_DNA"/>
</dbReference>